<keyword evidence="4" id="KW-1185">Reference proteome</keyword>
<reference evidence="3 4" key="1">
    <citation type="journal article" date="2019" name="Int. J. Syst. Evol. Microbiol.">
        <title>The Global Catalogue of Microorganisms (GCM) 10K type strain sequencing project: providing services to taxonomists for standard genome sequencing and annotation.</title>
        <authorList>
            <consortium name="The Broad Institute Genomics Platform"/>
            <consortium name="The Broad Institute Genome Sequencing Center for Infectious Disease"/>
            <person name="Wu L."/>
            <person name="Ma J."/>
        </authorList>
    </citation>
    <scope>NUCLEOTIDE SEQUENCE [LARGE SCALE GENOMIC DNA]</scope>
    <source>
        <strain evidence="3 4">JCM 14283</strain>
    </source>
</reference>
<dbReference type="EMBL" id="BAAANB010000021">
    <property type="protein sequence ID" value="GAA2036707.1"/>
    <property type="molecule type" value="Genomic_DNA"/>
</dbReference>
<keyword evidence="3" id="KW-0255">Endonuclease</keyword>
<comment type="caution">
    <text evidence="3">The sequence shown here is derived from an EMBL/GenBank/DDBJ whole genome shotgun (WGS) entry which is preliminary data.</text>
</comment>
<keyword evidence="3" id="KW-0378">Hydrolase</keyword>
<sequence length="339" mass="36498">MVTEEADGAGALRSVDRGRALRRWLDIAIGLILLVLVAVGALRWVDSTAYPVVVLQTTGPFVVVGLGLLTVATLLLRRWWMLLPVVAALAVAATVAAPAFRETTSPKADRDLTVMAANVWIGSANAEQLMDAVRYHSVDVLVLTEATPAMLRRLDEAGASDYFTGREGVARAGTSTGTMVLSRYPVSVRDAGADPGREHTTSVQPELDVTTRRGTVRLKAVHPLAPVQGDTDEWRAGLRALQTWVRATARDEPVVVAGDFNADFGHPGFRDLADGLVDAQRADGQGWVRTWPFAGRRLPAYVQLDHLLSGGLTVVDAGQVAYNHADHAAVWATYALPRR</sequence>
<keyword evidence="1" id="KW-0472">Membrane</keyword>
<dbReference type="InterPro" id="IPR036691">
    <property type="entry name" value="Endo/exonu/phosph_ase_sf"/>
</dbReference>
<evidence type="ECO:0000259" key="2">
    <source>
        <dbReference type="Pfam" id="PF03372"/>
    </source>
</evidence>
<feature type="transmembrane region" description="Helical" evidence="1">
    <location>
        <begin position="79"/>
        <end position="100"/>
    </location>
</feature>
<keyword evidence="1" id="KW-0812">Transmembrane</keyword>
<protein>
    <submittedName>
        <fullName evidence="3">Endonuclease/exonuclease/phosphatase family protein</fullName>
    </submittedName>
</protein>
<accession>A0ABN2UHS5</accession>
<dbReference type="SUPFAM" id="SSF56219">
    <property type="entry name" value="DNase I-like"/>
    <property type="match status" value="1"/>
</dbReference>
<dbReference type="Gene3D" id="3.60.10.10">
    <property type="entry name" value="Endonuclease/exonuclease/phosphatase"/>
    <property type="match status" value="1"/>
</dbReference>
<evidence type="ECO:0000256" key="1">
    <source>
        <dbReference type="SAM" id="Phobius"/>
    </source>
</evidence>
<evidence type="ECO:0000313" key="3">
    <source>
        <dbReference type="EMBL" id="GAA2036707.1"/>
    </source>
</evidence>
<proteinExistence type="predicted"/>
<dbReference type="GO" id="GO:0004519">
    <property type="term" value="F:endonuclease activity"/>
    <property type="evidence" value="ECO:0007669"/>
    <property type="project" value="UniProtKB-KW"/>
</dbReference>
<dbReference type="InterPro" id="IPR005135">
    <property type="entry name" value="Endo/exonuclease/phosphatase"/>
</dbReference>
<name>A0ABN2UHS5_9MICO</name>
<organism evidence="3 4">
    <name type="scientific">Terrabacter terrae</name>
    <dbReference type="NCBI Taxonomy" id="318434"/>
    <lineage>
        <taxon>Bacteria</taxon>
        <taxon>Bacillati</taxon>
        <taxon>Actinomycetota</taxon>
        <taxon>Actinomycetes</taxon>
        <taxon>Micrococcales</taxon>
        <taxon>Intrasporangiaceae</taxon>
        <taxon>Terrabacter</taxon>
    </lineage>
</organism>
<feature type="transmembrane region" description="Helical" evidence="1">
    <location>
        <begin position="24"/>
        <end position="44"/>
    </location>
</feature>
<dbReference type="Pfam" id="PF03372">
    <property type="entry name" value="Exo_endo_phos"/>
    <property type="match status" value="1"/>
</dbReference>
<gene>
    <name evidence="3" type="ORF">GCM10009740_30120</name>
</gene>
<evidence type="ECO:0000313" key="4">
    <source>
        <dbReference type="Proteomes" id="UP001501285"/>
    </source>
</evidence>
<feature type="domain" description="Endonuclease/exonuclease/phosphatase" evidence="2">
    <location>
        <begin position="116"/>
        <end position="323"/>
    </location>
</feature>
<feature type="transmembrane region" description="Helical" evidence="1">
    <location>
        <begin position="50"/>
        <end position="72"/>
    </location>
</feature>
<keyword evidence="1" id="KW-1133">Transmembrane helix</keyword>
<keyword evidence="3" id="KW-0540">Nuclease</keyword>
<dbReference type="Proteomes" id="UP001501285">
    <property type="component" value="Unassembled WGS sequence"/>
</dbReference>